<proteinExistence type="predicted"/>
<dbReference type="OrthoDB" id="1799132at2"/>
<accession>C8VWW7</accession>
<dbReference type="SUPFAM" id="SSF89447">
    <property type="entry name" value="AbrB/MazE/MraZ-like"/>
    <property type="match status" value="1"/>
</dbReference>
<evidence type="ECO:0000313" key="2">
    <source>
        <dbReference type="Proteomes" id="UP000002217"/>
    </source>
</evidence>
<gene>
    <name evidence="1" type="ordered locus">Dtox_1686</name>
</gene>
<dbReference type="Gene3D" id="2.10.260.10">
    <property type="match status" value="1"/>
</dbReference>
<dbReference type="RefSeq" id="WP_015757254.1">
    <property type="nucleotide sequence ID" value="NC_013216.1"/>
</dbReference>
<dbReference type="HOGENOM" id="CLU_2751166_0_0_9"/>
<name>C8VWW7_DESAS</name>
<dbReference type="KEGG" id="dae:Dtox_1686"/>
<sequence length="70" mass="8037">MSTIIDNITIDEYGQIMLPLEVNQQLNLKNNEWIKVNIKSDHILLVPSKPGIDEELLDIIMHEGILIDIE</sequence>
<evidence type="ECO:0000313" key="1">
    <source>
        <dbReference type="EMBL" id="ACV62543.1"/>
    </source>
</evidence>
<dbReference type="EMBL" id="CP001720">
    <property type="protein sequence ID" value="ACV62543.1"/>
    <property type="molecule type" value="Genomic_DNA"/>
</dbReference>
<protein>
    <recommendedName>
        <fullName evidence="3">Transcriptional regulator, AbrB family</fullName>
    </recommendedName>
</protein>
<evidence type="ECO:0008006" key="3">
    <source>
        <dbReference type="Google" id="ProtNLM"/>
    </source>
</evidence>
<dbReference type="Proteomes" id="UP000002217">
    <property type="component" value="Chromosome"/>
</dbReference>
<dbReference type="InterPro" id="IPR037914">
    <property type="entry name" value="SpoVT-AbrB_sf"/>
</dbReference>
<keyword evidence="2" id="KW-1185">Reference proteome</keyword>
<organism evidence="1 2">
    <name type="scientific">Desulfofarcimen acetoxidans (strain ATCC 49208 / DSM 771 / KCTC 5769 / VKM B-1644 / 5575)</name>
    <name type="common">Desulfotomaculum acetoxidans</name>
    <dbReference type="NCBI Taxonomy" id="485916"/>
    <lineage>
        <taxon>Bacteria</taxon>
        <taxon>Bacillati</taxon>
        <taxon>Bacillota</taxon>
        <taxon>Clostridia</taxon>
        <taxon>Eubacteriales</taxon>
        <taxon>Peptococcaceae</taxon>
        <taxon>Desulfofarcimen</taxon>
    </lineage>
</organism>
<dbReference type="AlphaFoldDB" id="C8VWW7"/>
<reference evidence="1 2" key="1">
    <citation type="journal article" date="2009" name="Stand. Genomic Sci.">
        <title>Complete genome sequence of Desulfotomaculum acetoxidans type strain (5575).</title>
        <authorList>
            <person name="Spring S."/>
            <person name="Lapidus A."/>
            <person name="Schroder M."/>
            <person name="Gleim D."/>
            <person name="Sims D."/>
            <person name="Meincke L."/>
            <person name="Glavina Del Rio T."/>
            <person name="Tice H."/>
            <person name="Copeland A."/>
            <person name="Cheng J.F."/>
            <person name="Lucas S."/>
            <person name="Chen F."/>
            <person name="Nolan M."/>
            <person name="Bruce D."/>
            <person name="Goodwin L."/>
            <person name="Pitluck S."/>
            <person name="Ivanova N."/>
            <person name="Mavromatis K."/>
            <person name="Mikhailova N."/>
            <person name="Pati A."/>
            <person name="Chen A."/>
            <person name="Palaniappan K."/>
            <person name="Land M."/>
            <person name="Hauser L."/>
            <person name="Chang Y.J."/>
            <person name="Jeffries C.D."/>
            <person name="Chain P."/>
            <person name="Saunders E."/>
            <person name="Brettin T."/>
            <person name="Detter J.C."/>
            <person name="Goker M."/>
            <person name="Bristow J."/>
            <person name="Eisen J.A."/>
            <person name="Markowitz V."/>
            <person name="Hugenholtz P."/>
            <person name="Kyrpides N.C."/>
            <person name="Klenk H.P."/>
            <person name="Han C."/>
        </authorList>
    </citation>
    <scope>NUCLEOTIDE SEQUENCE [LARGE SCALE GENOMIC DNA]</scope>
    <source>
        <strain evidence="2">ATCC 49208 / DSM 771 / VKM B-1644</strain>
    </source>
</reference>